<accession>A0A9P1DA51</accession>
<dbReference type="OrthoDB" id="407269at2759"/>
<dbReference type="EMBL" id="CAMXCT030003680">
    <property type="protein sequence ID" value="CAL4793058.1"/>
    <property type="molecule type" value="Genomic_DNA"/>
</dbReference>
<protein>
    <submittedName>
        <fullName evidence="1">Uncharacterized protein</fullName>
    </submittedName>
</protein>
<gene>
    <name evidence="1" type="ORF">C1SCF055_LOCUS31448</name>
</gene>
<dbReference type="EMBL" id="CAMXCT020003680">
    <property type="protein sequence ID" value="CAL1159121.1"/>
    <property type="molecule type" value="Genomic_DNA"/>
</dbReference>
<proteinExistence type="predicted"/>
<dbReference type="AlphaFoldDB" id="A0A9P1DA51"/>
<keyword evidence="3" id="KW-1185">Reference proteome</keyword>
<dbReference type="EMBL" id="CAMXCT010003680">
    <property type="protein sequence ID" value="CAI4005746.1"/>
    <property type="molecule type" value="Genomic_DNA"/>
</dbReference>
<evidence type="ECO:0000313" key="3">
    <source>
        <dbReference type="Proteomes" id="UP001152797"/>
    </source>
</evidence>
<organism evidence="1">
    <name type="scientific">Cladocopium goreaui</name>
    <dbReference type="NCBI Taxonomy" id="2562237"/>
    <lineage>
        <taxon>Eukaryota</taxon>
        <taxon>Sar</taxon>
        <taxon>Alveolata</taxon>
        <taxon>Dinophyceae</taxon>
        <taxon>Suessiales</taxon>
        <taxon>Symbiodiniaceae</taxon>
        <taxon>Cladocopium</taxon>
    </lineage>
</organism>
<evidence type="ECO:0000313" key="1">
    <source>
        <dbReference type="EMBL" id="CAI4005746.1"/>
    </source>
</evidence>
<dbReference type="Proteomes" id="UP001152797">
    <property type="component" value="Unassembled WGS sequence"/>
</dbReference>
<reference evidence="1" key="1">
    <citation type="submission" date="2022-10" db="EMBL/GenBank/DDBJ databases">
        <authorList>
            <person name="Chen Y."/>
            <person name="Dougan E. K."/>
            <person name="Chan C."/>
            <person name="Rhodes N."/>
            <person name="Thang M."/>
        </authorList>
    </citation>
    <scope>NUCLEOTIDE SEQUENCE</scope>
</reference>
<comment type="caution">
    <text evidence="1">The sequence shown here is derived from an EMBL/GenBank/DDBJ whole genome shotgun (WGS) entry which is preliminary data.</text>
</comment>
<sequence length="162" mass="18432">MGTWKQRPRRFVEPPLVTHIECLGFSQNIAKERKVAKIESAAMTERLGQDAMTRPNRYFHYFKKDPGANVSNELRFTFDAVKDDSTYDPCTPRDTCHPMHTASARKACKVSLETRSQLRSSQAYGWLPPIDEPSYGYGRSAIFLDSSMDKSHLQTGGPWTAR</sequence>
<evidence type="ECO:0000313" key="2">
    <source>
        <dbReference type="EMBL" id="CAL1159121.1"/>
    </source>
</evidence>
<reference evidence="2" key="2">
    <citation type="submission" date="2024-04" db="EMBL/GenBank/DDBJ databases">
        <authorList>
            <person name="Chen Y."/>
            <person name="Shah S."/>
            <person name="Dougan E. K."/>
            <person name="Thang M."/>
            <person name="Chan C."/>
        </authorList>
    </citation>
    <scope>NUCLEOTIDE SEQUENCE [LARGE SCALE GENOMIC DNA]</scope>
</reference>
<name>A0A9P1DA51_9DINO</name>